<reference evidence="1 2" key="1">
    <citation type="submission" date="2020-03" db="EMBL/GenBank/DDBJ databases">
        <title>Dissostichus mawsoni Genome sequencing and assembly.</title>
        <authorList>
            <person name="Park H."/>
        </authorList>
    </citation>
    <scope>NUCLEOTIDE SEQUENCE [LARGE SCALE GENOMIC DNA]</scope>
    <source>
        <strain evidence="1">DM0001</strain>
        <tissue evidence="1">Muscle</tissue>
    </source>
</reference>
<name>A0A7J5Z4N4_DISMA</name>
<protein>
    <submittedName>
        <fullName evidence="1">Uncharacterized protein</fullName>
    </submittedName>
</protein>
<evidence type="ECO:0000313" key="1">
    <source>
        <dbReference type="EMBL" id="KAF3855268.1"/>
    </source>
</evidence>
<evidence type="ECO:0000313" key="2">
    <source>
        <dbReference type="Proteomes" id="UP000518266"/>
    </source>
</evidence>
<sequence>MYHDCLKLRTVTTCLWGGSSEEKDSCTQDECQVQMHGQTSDAIVAPQQFVSNKFSSYDNLMAFWFLMEPSIYKMVRRQLLQPIDDFFLFLVPVGWFEGEGPGSSI</sequence>
<dbReference type="EMBL" id="JAAKFY010000007">
    <property type="protein sequence ID" value="KAF3855268.1"/>
    <property type="molecule type" value="Genomic_DNA"/>
</dbReference>
<accession>A0A7J5Z4N4</accession>
<organism evidence="1 2">
    <name type="scientific">Dissostichus mawsoni</name>
    <name type="common">Antarctic cod</name>
    <dbReference type="NCBI Taxonomy" id="36200"/>
    <lineage>
        <taxon>Eukaryota</taxon>
        <taxon>Metazoa</taxon>
        <taxon>Chordata</taxon>
        <taxon>Craniata</taxon>
        <taxon>Vertebrata</taxon>
        <taxon>Euteleostomi</taxon>
        <taxon>Actinopterygii</taxon>
        <taxon>Neopterygii</taxon>
        <taxon>Teleostei</taxon>
        <taxon>Neoteleostei</taxon>
        <taxon>Acanthomorphata</taxon>
        <taxon>Eupercaria</taxon>
        <taxon>Perciformes</taxon>
        <taxon>Notothenioidei</taxon>
        <taxon>Nototheniidae</taxon>
        <taxon>Dissostichus</taxon>
    </lineage>
</organism>
<dbReference type="AlphaFoldDB" id="A0A7J5Z4N4"/>
<gene>
    <name evidence="1" type="ORF">F7725_023323</name>
</gene>
<proteinExistence type="predicted"/>
<comment type="caution">
    <text evidence="1">The sequence shown here is derived from an EMBL/GenBank/DDBJ whole genome shotgun (WGS) entry which is preliminary data.</text>
</comment>
<keyword evidence="2" id="KW-1185">Reference proteome</keyword>
<dbReference type="Proteomes" id="UP000518266">
    <property type="component" value="Unassembled WGS sequence"/>
</dbReference>